<dbReference type="Pfam" id="PF09313">
    <property type="entry name" value="TehB-like"/>
    <property type="match status" value="1"/>
</dbReference>
<reference evidence="3" key="1">
    <citation type="journal article" date="2019" name="Int. J. Syst. Evol. Microbiol.">
        <title>The Global Catalogue of Microorganisms (GCM) 10K type strain sequencing project: providing services to taxonomists for standard genome sequencing and annotation.</title>
        <authorList>
            <consortium name="The Broad Institute Genomics Platform"/>
            <consortium name="The Broad Institute Genome Sequencing Center for Infectious Disease"/>
            <person name="Wu L."/>
            <person name="Ma J."/>
        </authorList>
    </citation>
    <scope>NUCLEOTIDE SEQUENCE [LARGE SCALE GENOMIC DNA]</scope>
    <source>
        <strain evidence="3">CECT 7131</strain>
    </source>
</reference>
<name>A0ABT8AFH9_9PROT</name>
<dbReference type="InterPro" id="IPR015392">
    <property type="entry name" value="TehB/YeaR-like_dom"/>
</dbReference>
<keyword evidence="3" id="KW-1185">Reference proteome</keyword>
<dbReference type="InterPro" id="IPR014710">
    <property type="entry name" value="RmlC-like_jellyroll"/>
</dbReference>
<dbReference type="SUPFAM" id="SSF51197">
    <property type="entry name" value="Clavaminate synthase-like"/>
    <property type="match status" value="1"/>
</dbReference>
<gene>
    <name evidence="2" type="ORF">QWZ14_27320</name>
</gene>
<organism evidence="2 3">
    <name type="scientific">Paeniroseomonas aquatica</name>
    <dbReference type="NCBI Taxonomy" id="373043"/>
    <lineage>
        <taxon>Bacteria</taxon>
        <taxon>Pseudomonadati</taxon>
        <taxon>Pseudomonadota</taxon>
        <taxon>Alphaproteobacteria</taxon>
        <taxon>Acetobacterales</taxon>
        <taxon>Acetobacteraceae</taxon>
        <taxon>Paeniroseomonas</taxon>
    </lineage>
</organism>
<evidence type="ECO:0000313" key="2">
    <source>
        <dbReference type="EMBL" id="MDN3568109.1"/>
    </source>
</evidence>
<evidence type="ECO:0000259" key="1">
    <source>
        <dbReference type="Pfam" id="PF09313"/>
    </source>
</evidence>
<dbReference type="Proteomes" id="UP001529369">
    <property type="component" value="Unassembled WGS sequence"/>
</dbReference>
<proteinExistence type="predicted"/>
<accession>A0ABT8AFH9</accession>
<dbReference type="RefSeq" id="WP_290320211.1">
    <property type="nucleotide sequence ID" value="NZ_JAUFPN010000203.1"/>
</dbReference>
<protein>
    <submittedName>
        <fullName evidence="2">DUF1971 domain-containing protein</fullName>
    </submittedName>
</protein>
<dbReference type="Gene3D" id="2.60.120.10">
    <property type="entry name" value="Jelly Rolls"/>
    <property type="match status" value="1"/>
</dbReference>
<comment type="caution">
    <text evidence="2">The sequence shown here is derived from an EMBL/GenBank/DDBJ whole genome shotgun (WGS) entry which is preliminary data.</text>
</comment>
<feature type="domain" description="TehB/YeaR-like" evidence="1">
    <location>
        <begin position="12"/>
        <end position="86"/>
    </location>
</feature>
<dbReference type="EMBL" id="JAUFPN010000203">
    <property type="protein sequence ID" value="MDN3568109.1"/>
    <property type="molecule type" value="Genomic_DNA"/>
</dbReference>
<evidence type="ECO:0000313" key="3">
    <source>
        <dbReference type="Proteomes" id="UP001529369"/>
    </source>
</evidence>
<sequence length="92" mass="9918">MPGLPAGLVVTRRTPEFDAASLPAALRRDHRTRPGTWALIHVLEGALAYRTQDPPGESILTPGNPGLVRPEQPHAVEPLGPVRCFVEFHAAP</sequence>